<dbReference type="AlphaFoldDB" id="A0A852VY56"/>
<feature type="domain" description="DUF418" evidence="2">
    <location>
        <begin position="211"/>
        <end position="349"/>
    </location>
</feature>
<keyword evidence="1" id="KW-0812">Transmembrane</keyword>
<feature type="transmembrane region" description="Helical" evidence="1">
    <location>
        <begin position="181"/>
        <end position="205"/>
    </location>
</feature>
<name>A0A852VY56_9MICO</name>
<reference evidence="3 4" key="1">
    <citation type="submission" date="2020-07" db="EMBL/GenBank/DDBJ databases">
        <title>Sequencing the genomes of 1000 actinobacteria strains.</title>
        <authorList>
            <person name="Klenk H.-P."/>
        </authorList>
    </citation>
    <scope>NUCLEOTIDE SEQUENCE [LARGE SCALE GENOMIC DNA]</scope>
    <source>
        <strain evidence="3 4">DSM 26154</strain>
    </source>
</reference>
<keyword evidence="1" id="KW-0472">Membrane</keyword>
<gene>
    <name evidence="3" type="ORF">BJY20_001833</name>
</gene>
<feature type="transmembrane region" description="Helical" evidence="1">
    <location>
        <begin position="25"/>
        <end position="47"/>
    </location>
</feature>
<organism evidence="3 4">
    <name type="scientific">Janibacter cremeus</name>
    <dbReference type="NCBI Taxonomy" id="1285192"/>
    <lineage>
        <taxon>Bacteria</taxon>
        <taxon>Bacillati</taxon>
        <taxon>Actinomycetota</taxon>
        <taxon>Actinomycetes</taxon>
        <taxon>Micrococcales</taxon>
        <taxon>Intrasporangiaceae</taxon>
        <taxon>Janibacter</taxon>
    </lineage>
</organism>
<feature type="transmembrane region" description="Helical" evidence="1">
    <location>
        <begin position="142"/>
        <end position="161"/>
    </location>
</feature>
<feature type="transmembrane region" description="Helical" evidence="1">
    <location>
        <begin position="317"/>
        <end position="337"/>
    </location>
</feature>
<feature type="transmembrane region" description="Helical" evidence="1">
    <location>
        <begin position="59"/>
        <end position="81"/>
    </location>
</feature>
<evidence type="ECO:0000256" key="1">
    <source>
        <dbReference type="SAM" id="Phobius"/>
    </source>
</evidence>
<keyword evidence="1" id="KW-1133">Transmembrane helix</keyword>
<keyword evidence="4" id="KW-1185">Reference proteome</keyword>
<dbReference type="Proteomes" id="UP000554054">
    <property type="component" value="Unassembled WGS sequence"/>
</dbReference>
<dbReference type="InterPro" id="IPR007349">
    <property type="entry name" value="DUF418"/>
</dbReference>
<feature type="transmembrane region" description="Helical" evidence="1">
    <location>
        <begin position="252"/>
        <end position="271"/>
    </location>
</feature>
<dbReference type="RefSeq" id="WP_185991253.1">
    <property type="nucleotide sequence ID" value="NZ_JACCAE010000001.1"/>
</dbReference>
<comment type="caution">
    <text evidence="3">The sequence shown here is derived from an EMBL/GenBank/DDBJ whole genome shotgun (WGS) entry which is preliminary data.</text>
</comment>
<evidence type="ECO:0000313" key="3">
    <source>
        <dbReference type="EMBL" id="NYF98441.1"/>
    </source>
</evidence>
<proteinExistence type="predicted"/>
<feature type="transmembrane region" description="Helical" evidence="1">
    <location>
        <begin position="283"/>
        <end position="305"/>
    </location>
</feature>
<protein>
    <submittedName>
        <fullName evidence="3">Putative membrane protein YeiB</fullName>
    </submittedName>
</protein>
<feature type="transmembrane region" description="Helical" evidence="1">
    <location>
        <begin position="212"/>
        <end position="232"/>
    </location>
</feature>
<dbReference type="Pfam" id="PF04235">
    <property type="entry name" value="DUF418"/>
    <property type="match status" value="1"/>
</dbReference>
<evidence type="ECO:0000313" key="4">
    <source>
        <dbReference type="Proteomes" id="UP000554054"/>
    </source>
</evidence>
<evidence type="ECO:0000259" key="2">
    <source>
        <dbReference type="Pfam" id="PF04235"/>
    </source>
</evidence>
<dbReference type="EMBL" id="JACCAE010000001">
    <property type="protein sequence ID" value="NYF98441.1"/>
    <property type="molecule type" value="Genomic_DNA"/>
</dbReference>
<feature type="transmembrane region" description="Helical" evidence="1">
    <location>
        <begin position="93"/>
        <end position="111"/>
    </location>
</feature>
<sequence>MTIVSSHEYPATRDRPRPWDGGRDAAVDLVRGIAVIFMVIAHVRVWAPTPPAPGKAALLVINNVASPLFALIMGVSAGIVLTRARRPVTGTTFMLRNLVRGVALIAIGVGLEQLDTFVAIVLQSLGATLIVAAPLALLPARVVAVVAVLAFVTGPVVNAAARAGFDPARVYSEAWIDQVLQWIVLSTHYRVVSLLPFVLIGVVLARWGLTRRVAAGSFVVGLVAGVAVVGLWLTGTGIGRSEVVSGDLADSLLDLALTGCAFGAIVLLARWPRASSAITAMAPVRAVGALALTSYVLHVVLIAVVTRTVDWQSRAESWPLLAGGVLVGTVLACWMWWRLVGRGPVERLMAIPTDRIV</sequence>
<accession>A0A852VY56</accession>
<feature type="transmembrane region" description="Helical" evidence="1">
    <location>
        <begin position="117"/>
        <end position="137"/>
    </location>
</feature>